<reference evidence="1 2" key="1">
    <citation type="journal article" date="2022" name="Nat. Plants">
        <title>Genomes of leafy and leafless Platanthera orchids illuminate the evolution of mycoheterotrophy.</title>
        <authorList>
            <person name="Li M.H."/>
            <person name="Liu K.W."/>
            <person name="Li Z."/>
            <person name="Lu H.C."/>
            <person name="Ye Q.L."/>
            <person name="Zhang D."/>
            <person name="Wang J.Y."/>
            <person name="Li Y.F."/>
            <person name="Zhong Z.M."/>
            <person name="Liu X."/>
            <person name="Yu X."/>
            <person name="Liu D.K."/>
            <person name="Tu X.D."/>
            <person name="Liu B."/>
            <person name="Hao Y."/>
            <person name="Liao X.Y."/>
            <person name="Jiang Y.T."/>
            <person name="Sun W.H."/>
            <person name="Chen J."/>
            <person name="Chen Y.Q."/>
            <person name="Ai Y."/>
            <person name="Zhai J.W."/>
            <person name="Wu S.S."/>
            <person name="Zhou Z."/>
            <person name="Hsiao Y.Y."/>
            <person name="Wu W.L."/>
            <person name="Chen Y.Y."/>
            <person name="Lin Y.F."/>
            <person name="Hsu J.L."/>
            <person name="Li C.Y."/>
            <person name="Wang Z.W."/>
            <person name="Zhao X."/>
            <person name="Zhong W.Y."/>
            <person name="Ma X.K."/>
            <person name="Ma L."/>
            <person name="Huang J."/>
            <person name="Chen G.Z."/>
            <person name="Huang M.Z."/>
            <person name="Huang L."/>
            <person name="Peng D.H."/>
            <person name="Luo Y.B."/>
            <person name="Zou S.Q."/>
            <person name="Chen S.P."/>
            <person name="Lan S."/>
            <person name="Tsai W.C."/>
            <person name="Van de Peer Y."/>
            <person name="Liu Z.J."/>
        </authorList>
    </citation>
    <scope>NUCLEOTIDE SEQUENCE [LARGE SCALE GENOMIC DNA]</scope>
    <source>
        <strain evidence="1">Lor288</strain>
    </source>
</reference>
<gene>
    <name evidence="1" type="ORF">KSP40_PGU015743</name>
</gene>
<name>A0ABR2MW39_9ASPA</name>
<protein>
    <recommendedName>
        <fullName evidence="3">Receptor ligand binding region domain-containing protein</fullName>
    </recommendedName>
</protein>
<accession>A0ABR2MW39</accession>
<comment type="caution">
    <text evidence="1">The sequence shown here is derived from an EMBL/GenBank/DDBJ whole genome shotgun (WGS) entry which is preliminary data.</text>
</comment>
<dbReference type="EMBL" id="JBBWWR010000005">
    <property type="protein sequence ID" value="KAK8967133.1"/>
    <property type="molecule type" value="Genomic_DNA"/>
</dbReference>
<evidence type="ECO:0000313" key="1">
    <source>
        <dbReference type="EMBL" id="KAK8967133.1"/>
    </source>
</evidence>
<evidence type="ECO:0000313" key="2">
    <source>
        <dbReference type="Proteomes" id="UP001412067"/>
    </source>
</evidence>
<sequence length="196" mass="22043">MGAVREVVLDESVIFDEDAGGNTCLRPASATLLRRLRFSNLRVGICYQDYDKPQKATFVKEIASTHSLDCISLSGTYEESFNEFLQAWSGTASISLFITSKKHELFFSKLKKMGWRIVYVGVDHNDASDGAFNINKLDSVPITICSLNRMQAMKDRSVLTIGYVMKQSREEDFSKAERRITNVSNSWRSSVCSSVI</sequence>
<evidence type="ECO:0008006" key="3">
    <source>
        <dbReference type="Google" id="ProtNLM"/>
    </source>
</evidence>
<dbReference type="Proteomes" id="UP001412067">
    <property type="component" value="Unassembled WGS sequence"/>
</dbReference>
<organism evidence="1 2">
    <name type="scientific">Platanthera guangdongensis</name>
    <dbReference type="NCBI Taxonomy" id="2320717"/>
    <lineage>
        <taxon>Eukaryota</taxon>
        <taxon>Viridiplantae</taxon>
        <taxon>Streptophyta</taxon>
        <taxon>Embryophyta</taxon>
        <taxon>Tracheophyta</taxon>
        <taxon>Spermatophyta</taxon>
        <taxon>Magnoliopsida</taxon>
        <taxon>Liliopsida</taxon>
        <taxon>Asparagales</taxon>
        <taxon>Orchidaceae</taxon>
        <taxon>Orchidoideae</taxon>
        <taxon>Orchideae</taxon>
        <taxon>Orchidinae</taxon>
        <taxon>Platanthera</taxon>
    </lineage>
</organism>
<proteinExistence type="predicted"/>
<keyword evidence="2" id="KW-1185">Reference proteome</keyword>